<dbReference type="InterPro" id="IPR036457">
    <property type="entry name" value="PPM-type-like_dom_sf"/>
</dbReference>
<dbReference type="SMART" id="SM00331">
    <property type="entry name" value="PP2C_SIG"/>
    <property type="match status" value="1"/>
</dbReference>
<dbReference type="PANTHER" id="PTHR43156:SF2">
    <property type="entry name" value="STAGE II SPORULATION PROTEIN E"/>
    <property type="match status" value="1"/>
</dbReference>
<dbReference type="PANTHER" id="PTHR43156">
    <property type="entry name" value="STAGE II SPORULATION PROTEIN E-RELATED"/>
    <property type="match status" value="1"/>
</dbReference>
<feature type="domain" description="PPM-type phosphatase" evidence="2">
    <location>
        <begin position="55"/>
        <end position="266"/>
    </location>
</feature>
<dbReference type="InterPro" id="IPR052016">
    <property type="entry name" value="Bact_Sigma-Reg"/>
</dbReference>
<dbReference type="SUPFAM" id="SSF81606">
    <property type="entry name" value="PP2C-like"/>
    <property type="match status" value="1"/>
</dbReference>
<gene>
    <name evidence="3" type="ORF">M8330_00965</name>
</gene>
<sequence>MFALYDSTPRTLEGEAVDALEDLAAWAEQELVSSGESRQARFVQTSLLPRGPLVARGWDVRGSCLPSLAVGGDFFDHEETRGTVHLTLADVMGKGTGAALLSATVRAAVRSTHDAVTAGVDLGVTTTRVARTVQADLDRSASFVTLLECALDLEDGYLRYVDAGSGLSLLVRADGTVQRLGSHDRPVGALGEDSWTEHTETIEPGDRLLLLSDGLLDLLQDPVRWSDEIGQLVLDAPDAAGFLAAVEELTRRLTPLDDVTVLVAFRDGAA</sequence>
<reference evidence="3" key="1">
    <citation type="submission" date="2022-05" db="EMBL/GenBank/DDBJ databases">
        <authorList>
            <person name="Tuo L."/>
        </authorList>
    </citation>
    <scope>NUCLEOTIDE SEQUENCE</scope>
    <source>
        <strain evidence="3">BSK12Z-4</strain>
    </source>
</reference>
<dbReference type="EMBL" id="JAMOIL010000001">
    <property type="protein sequence ID" value="MCM0618861.1"/>
    <property type="molecule type" value="Genomic_DNA"/>
</dbReference>
<evidence type="ECO:0000256" key="1">
    <source>
        <dbReference type="ARBA" id="ARBA00022801"/>
    </source>
</evidence>
<evidence type="ECO:0000313" key="3">
    <source>
        <dbReference type="EMBL" id="MCM0618861.1"/>
    </source>
</evidence>
<evidence type="ECO:0000259" key="2">
    <source>
        <dbReference type="SMART" id="SM00331"/>
    </source>
</evidence>
<dbReference type="RefSeq" id="WP_250825816.1">
    <property type="nucleotide sequence ID" value="NZ_JAMOIL010000001.1"/>
</dbReference>
<dbReference type="Proteomes" id="UP001139485">
    <property type="component" value="Unassembled WGS sequence"/>
</dbReference>
<dbReference type="AlphaFoldDB" id="A0A9X2ICM2"/>
<comment type="caution">
    <text evidence="3">The sequence shown here is derived from an EMBL/GenBank/DDBJ whole genome shotgun (WGS) entry which is preliminary data.</text>
</comment>
<dbReference type="Gene3D" id="3.60.40.10">
    <property type="entry name" value="PPM-type phosphatase domain"/>
    <property type="match status" value="1"/>
</dbReference>
<keyword evidence="4" id="KW-1185">Reference proteome</keyword>
<keyword evidence="1" id="KW-0378">Hydrolase</keyword>
<evidence type="ECO:0000313" key="4">
    <source>
        <dbReference type="Proteomes" id="UP001139485"/>
    </source>
</evidence>
<dbReference type="Pfam" id="PF07228">
    <property type="entry name" value="SpoIIE"/>
    <property type="match status" value="1"/>
</dbReference>
<organism evidence="3 4">
    <name type="scientific">Nocardioides bruguierae</name>
    <dbReference type="NCBI Taxonomy" id="2945102"/>
    <lineage>
        <taxon>Bacteria</taxon>
        <taxon>Bacillati</taxon>
        <taxon>Actinomycetota</taxon>
        <taxon>Actinomycetes</taxon>
        <taxon>Propionibacteriales</taxon>
        <taxon>Nocardioidaceae</taxon>
        <taxon>Nocardioides</taxon>
    </lineage>
</organism>
<dbReference type="GO" id="GO:0016791">
    <property type="term" value="F:phosphatase activity"/>
    <property type="evidence" value="ECO:0007669"/>
    <property type="project" value="TreeGrafter"/>
</dbReference>
<accession>A0A9X2ICM2</accession>
<proteinExistence type="predicted"/>
<name>A0A9X2ICM2_9ACTN</name>
<dbReference type="InterPro" id="IPR001932">
    <property type="entry name" value="PPM-type_phosphatase-like_dom"/>
</dbReference>
<protein>
    <submittedName>
        <fullName evidence="3">SpoIIE family protein phosphatase</fullName>
    </submittedName>
</protein>